<evidence type="ECO:0000313" key="4">
    <source>
        <dbReference type="Proteomes" id="UP000010473"/>
    </source>
</evidence>
<proteinExistence type="predicted"/>
<dbReference type="KEGG" id="scs:Sta7437_4969"/>
<name>K9Y0P3_STAC7</name>
<dbReference type="Pfam" id="PF02517">
    <property type="entry name" value="Rce1-like"/>
    <property type="match status" value="1"/>
</dbReference>
<feature type="transmembrane region" description="Helical" evidence="1">
    <location>
        <begin position="91"/>
        <end position="115"/>
    </location>
</feature>
<feature type="transmembrane region" description="Helical" evidence="1">
    <location>
        <begin position="12"/>
        <end position="33"/>
    </location>
</feature>
<evidence type="ECO:0000259" key="2">
    <source>
        <dbReference type="Pfam" id="PF02517"/>
    </source>
</evidence>
<dbReference type="PATRIC" id="fig|111780.3.peg.5140"/>
<dbReference type="HOGENOM" id="CLU_062525_0_0_3"/>
<reference evidence="4" key="1">
    <citation type="journal article" date="2013" name="Proc. Natl. Acad. Sci. U.S.A.">
        <title>Improving the coverage of the cyanobacterial phylum using diversity-driven genome sequencing.</title>
        <authorList>
            <person name="Shih P.M."/>
            <person name="Wu D."/>
            <person name="Latifi A."/>
            <person name="Axen S.D."/>
            <person name="Fewer D.P."/>
            <person name="Talla E."/>
            <person name="Calteau A."/>
            <person name="Cai F."/>
            <person name="Tandeau de Marsac N."/>
            <person name="Rippka R."/>
            <person name="Herdman M."/>
            <person name="Sivonen K."/>
            <person name="Coursin T."/>
            <person name="Laurent T."/>
            <person name="Goodwin L."/>
            <person name="Nolan M."/>
            <person name="Davenport K.W."/>
            <person name="Han C.S."/>
            <person name="Rubin E.M."/>
            <person name="Eisen J.A."/>
            <person name="Woyke T."/>
            <person name="Gugger M."/>
            <person name="Kerfeld C.A."/>
        </authorList>
    </citation>
    <scope>NUCLEOTIDE SEQUENCE [LARGE SCALE GENOMIC DNA]</scope>
    <source>
        <strain evidence="4">ATCC 29371 / PCC 7437</strain>
        <plasmid evidence="4">Plasmid pSTA7437.03</plasmid>
    </source>
</reference>
<sequence length="279" mass="31720">MKVNFTNIASYPAPLRLIIFLFFLLILWIPVAIPLSSLLNNDKNLTIIVIMGVLYLEFVCLLFFWHKTIYNVKKWWQTYGFNFNKKNAIELLNGLSTGLLLIFGLFILEASLGWVSLLNSSENLTRIVFEGLLSSLGIALAEELFFRGWLLEELKRDYSTINSALFNGIIYAILHFLKPIEEIIRTFPQFPALVLLGLTLVLAKSVNSNRLGICIGLHGGLVWGYYIFNVGKLLNYTEKVSPLITGIDNNPMAGVMGLIFLGMLSFWFWEKYKSNNICS</sequence>
<evidence type="ECO:0000313" key="3">
    <source>
        <dbReference type="EMBL" id="AFZ38390.1"/>
    </source>
</evidence>
<feature type="transmembrane region" description="Helical" evidence="1">
    <location>
        <begin position="210"/>
        <end position="228"/>
    </location>
</feature>
<dbReference type="Proteomes" id="UP000010473">
    <property type="component" value="Plasmid pSTA7437.03"/>
</dbReference>
<feature type="transmembrane region" description="Helical" evidence="1">
    <location>
        <begin position="158"/>
        <end position="177"/>
    </location>
</feature>
<accession>K9Y0P3</accession>
<dbReference type="EMBL" id="CP003656">
    <property type="protein sequence ID" value="AFZ38390.1"/>
    <property type="molecule type" value="Genomic_DNA"/>
</dbReference>
<feature type="transmembrane region" description="Helical" evidence="1">
    <location>
        <begin position="183"/>
        <end position="203"/>
    </location>
</feature>
<protein>
    <submittedName>
        <fullName evidence="3">Abortive infection protein</fullName>
    </submittedName>
</protein>
<geneLocation type="plasmid" evidence="3 4">
    <name>pSTA7437.03</name>
</geneLocation>
<evidence type="ECO:0000256" key="1">
    <source>
        <dbReference type="SAM" id="Phobius"/>
    </source>
</evidence>
<feature type="transmembrane region" description="Helical" evidence="1">
    <location>
        <begin position="45"/>
        <end position="65"/>
    </location>
</feature>
<dbReference type="RefSeq" id="WP_015195766.1">
    <property type="nucleotide sequence ID" value="NC_019750.1"/>
</dbReference>
<dbReference type="GO" id="GO:0004175">
    <property type="term" value="F:endopeptidase activity"/>
    <property type="evidence" value="ECO:0007669"/>
    <property type="project" value="UniProtKB-ARBA"/>
</dbReference>
<keyword evidence="3" id="KW-0614">Plasmid</keyword>
<dbReference type="PANTHER" id="PTHR39430:SF1">
    <property type="entry name" value="PROTEASE"/>
    <property type="match status" value="1"/>
</dbReference>
<dbReference type="PANTHER" id="PTHR39430">
    <property type="entry name" value="MEMBRANE-ASSOCIATED PROTEASE-RELATED"/>
    <property type="match status" value="1"/>
</dbReference>
<keyword evidence="1" id="KW-0472">Membrane</keyword>
<keyword evidence="1" id="KW-1133">Transmembrane helix</keyword>
<keyword evidence="1" id="KW-0812">Transmembrane</keyword>
<dbReference type="GO" id="GO:0080120">
    <property type="term" value="P:CAAX-box protein maturation"/>
    <property type="evidence" value="ECO:0007669"/>
    <property type="project" value="UniProtKB-ARBA"/>
</dbReference>
<feature type="domain" description="CAAX prenyl protease 2/Lysostaphin resistance protein A-like" evidence="2">
    <location>
        <begin position="128"/>
        <end position="220"/>
    </location>
</feature>
<dbReference type="AlphaFoldDB" id="K9Y0P3"/>
<gene>
    <name evidence="3" type="ordered locus">Sta7437_4969</name>
</gene>
<feature type="transmembrane region" description="Helical" evidence="1">
    <location>
        <begin position="251"/>
        <end position="269"/>
    </location>
</feature>
<organism evidence="3 4">
    <name type="scientific">Stanieria cyanosphaera (strain ATCC 29371 / PCC 7437)</name>
    <dbReference type="NCBI Taxonomy" id="111780"/>
    <lineage>
        <taxon>Bacteria</taxon>
        <taxon>Bacillati</taxon>
        <taxon>Cyanobacteriota</taxon>
        <taxon>Cyanophyceae</taxon>
        <taxon>Pleurocapsales</taxon>
        <taxon>Dermocarpellaceae</taxon>
        <taxon>Stanieria</taxon>
    </lineage>
</organism>
<feature type="transmembrane region" description="Helical" evidence="1">
    <location>
        <begin position="127"/>
        <end position="146"/>
    </location>
</feature>
<keyword evidence="4" id="KW-1185">Reference proteome</keyword>
<dbReference type="InterPro" id="IPR003675">
    <property type="entry name" value="Rce1/LyrA-like_dom"/>
</dbReference>